<sequence>MHTMRVIINADIREGWTQFFHDRSPLPDNQLTEVRNIWSTFFIDWFKEEVDVEDLDV</sequence>
<dbReference type="Proteomes" id="UP001603857">
    <property type="component" value="Unassembled WGS sequence"/>
</dbReference>
<dbReference type="AlphaFoldDB" id="A0ABD1M4G6"/>
<evidence type="ECO:0000313" key="1">
    <source>
        <dbReference type="EMBL" id="KAL2330616.1"/>
    </source>
</evidence>
<dbReference type="EMBL" id="JBGMDY010000006">
    <property type="protein sequence ID" value="KAL2330616.1"/>
    <property type="molecule type" value="Genomic_DNA"/>
</dbReference>
<accession>A0ABD1M4G6</accession>
<gene>
    <name evidence="1" type="ORF">Fmac_018197</name>
</gene>
<evidence type="ECO:0000313" key="2">
    <source>
        <dbReference type="Proteomes" id="UP001603857"/>
    </source>
</evidence>
<name>A0ABD1M4G6_9FABA</name>
<reference evidence="1 2" key="1">
    <citation type="submission" date="2024-08" db="EMBL/GenBank/DDBJ databases">
        <title>Insights into the chromosomal genome structure of Flemingia macrophylla.</title>
        <authorList>
            <person name="Ding Y."/>
            <person name="Zhao Y."/>
            <person name="Bi W."/>
            <person name="Wu M."/>
            <person name="Zhao G."/>
            <person name="Gong Y."/>
            <person name="Li W."/>
            <person name="Zhang P."/>
        </authorList>
    </citation>
    <scope>NUCLEOTIDE SEQUENCE [LARGE SCALE GENOMIC DNA]</scope>
    <source>
        <strain evidence="1">DYQJB</strain>
        <tissue evidence="1">Leaf</tissue>
    </source>
</reference>
<protein>
    <submittedName>
        <fullName evidence="1">Uncharacterized protein</fullName>
    </submittedName>
</protein>
<proteinExistence type="predicted"/>
<keyword evidence="2" id="KW-1185">Reference proteome</keyword>
<organism evidence="1 2">
    <name type="scientific">Flemingia macrophylla</name>
    <dbReference type="NCBI Taxonomy" id="520843"/>
    <lineage>
        <taxon>Eukaryota</taxon>
        <taxon>Viridiplantae</taxon>
        <taxon>Streptophyta</taxon>
        <taxon>Embryophyta</taxon>
        <taxon>Tracheophyta</taxon>
        <taxon>Spermatophyta</taxon>
        <taxon>Magnoliopsida</taxon>
        <taxon>eudicotyledons</taxon>
        <taxon>Gunneridae</taxon>
        <taxon>Pentapetalae</taxon>
        <taxon>rosids</taxon>
        <taxon>fabids</taxon>
        <taxon>Fabales</taxon>
        <taxon>Fabaceae</taxon>
        <taxon>Papilionoideae</taxon>
        <taxon>50 kb inversion clade</taxon>
        <taxon>NPAAA clade</taxon>
        <taxon>indigoferoid/millettioid clade</taxon>
        <taxon>Phaseoleae</taxon>
        <taxon>Flemingia</taxon>
    </lineage>
</organism>
<comment type="caution">
    <text evidence="1">The sequence shown here is derived from an EMBL/GenBank/DDBJ whole genome shotgun (WGS) entry which is preliminary data.</text>
</comment>